<evidence type="ECO:0000256" key="1">
    <source>
        <dbReference type="SAM" id="MobiDB-lite"/>
    </source>
</evidence>
<keyword evidence="3" id="KW-1185">Reference proteome</keyword>
<proteinExistence type="predicted"/>
<feature type="compositionally biased region" description="Basic and acidic residues" evidence="1">
    <location>
        <begin position="400"/>
        <end position="414"/>
    </location>
</feature>
<feature type="compositionally biased region" description="Pro residues" evidence="1">
    <location>
        <begin position="81"/>
        <end position="90"/>
    </location>
</feature>
<organism evidence="2 3">
    <name type="scientific">Sporothrix eucalyptigena</name>
    <dbReference type="NCBI Taxonomy" id="1812306"/>
    <lineage>
        <taxon>Eukaryota</taxon>
        <taxon>Fungi</taxon>
        <taxon>Dikarya</taxon>
        <taxon>Ascomycota</taxon>
        <taxon>Pezizomycotina</taxon>
        <taxon>Sordariomycetes</taxon>
        <taxon>Sordariomycetidae</taxon>
        <taxon>Ophiostomatales</taxon>
        <taxon>Ophiostomataceae</taxon>
        <taxon>Sporothrix</taxon>
    </lineage>
</organism>
<reference evidence="2 3" key="1">
    <citation type="submission" date="2024-01" db="EMBL/GenBank/DDBJ databases">
        <authorList>
            <person name="Allen C."/>
            <person name="Tagirdzhanova G."/>
        </authorList>
    </citation>
    <scope>NUCLEOTIDE SEQUENCE [LARGE SCALE GENOMIC DNA]</scope>
</reference>
<accession>A0ABP0AW92</accession>
<gene>
    <name evidence="2" type="ORF">SEUCBS140593_001213</name>
</gene>
<evidence type="ECO:0000313" key="2">
    <source>
        <dbReference type="EMBL" id="CAK7211560.1"/>
    </source>
</evidence>
<dbReference type="Proteomes" id="UP001642482">
    <property type="component" value="Unassembled WGS sequence"/>
</dbReference>
<sequence length="476" mass="52538">MLLPRLPKPALRSRSSRNVCISCLARQHAAYTTGLSSSDQPSNTPSSSISFPTSSPGKPTGPPLDAPNNLPRRRKRRPQTAPQPGPPEPPFQDKYAIRPGIFTTEKSLTDAAIMRAKLNNPKKFSVQKTSVYLHASSTDRSEDPFSTGVLQSADFFNHYDIIPPSIGVPQAPNFFEDYTKMGPTVVPSWSARGAFKRLSGSAIRTARTRGRAGPGGAGAGNGHGLSFRYSNFHVLHPWHAKYLEGSPGIDDIGAERGPEGYVGFPHTLAEVFRRRYAIKNRDQPLWWFMTVLPTDGDIPNSNLVRHKMRYKLQAAFHVALRQCGYGSDGLRLEGSAGRQALFPQMYGTVRVDGHVRSMLEASFTDLVAYLSQAVVTLEGLLGDRSLAKKALGKNLMKTLEKNSEKTGNEHRDEGLAPWQEDLDDNDELFGSRVKEKGGPSWGKAHPKRSKDSAQKKKPRPEENDDGFVVLRDFDAY</sequence>
<name>A0ABP0AW92_9PEZI</name>
<evidence type="ECO:0000313" key="3">
    <source>
        <dbReference type="Proteomes" id="UP001642482"/>
    </source>
</evidence>
<comment type="caution">
    <text evidence="2">The sequence shown here is derived from an EMBL/GenBank/DDBJ whole genome shotgun (WGS) entry which is preliminary data.</text>
</comment>
<feature type="compositionally biased region" description="Low complexity" evidence="1">
    <location>
        <begin position="36"/>
        <end position="58"/>
    </location>
</feature>
<dbReference type="EMBL" id="CAWUHD010000007">
    <property type="protein sequence ID" value="CAK7211560.1"/>
    <property type="molecule type" value="Genomic_DNA"/>
</dbReference>
<feature type="region of interest" description="Disordered" evidence="1">
    <location>
        <begin position="400"/>
        <end position="476"/>
    </location>
</feature>
<feature type="region of interest" description="Disordered" evidence="1">
    <location>
        <begin position="32"/>
        <end position="95"/>
    </location>
</feature>
<protein>
    <submittedName>
        <fullName evidence="2">Uncharacterized protein</fullName>
    </submittedName>
</protein>